<sequence length="53" mass="5929">MKKLATNALLSALVLFLVLSAYDLLDNYLGSEPYQVNYLRNTFVAFFVALLGN</sequence>
<reference evidence="1 2" key="1">
    <citation type="submission" date="2020-03" db="EMBL/GenBank/DDBJ databases">
        <title>Genomic Encyclopedia of Type Strains, Phase IV (KMG-IV): sequencing the most valuable type-strain genomes for metagenomic binning, comparative biology and taxonomic classification.</title>
        <authorList>
            <person name="Goeker M."/>
        </authorList>
    </citation>
    <scope>NUCLEOTIDE SEQUENCE [LARGE SCALE GENOMIC DNA]</scope>
    <source>
        <strain evidence="1 2">DSM 105096</strain>
    </source>
</reference>
<evidence type="ECO:0000313" key="2">
    <source>
        <dbReference type="Proteomes" id="UP000770785"/>
    </source>
</evidence>
<evidence type="ECO:0000313" key="1">
    <source>
        <dbReference type="EMBL" id="NJC27890.1"/>
    </source>
</evidence>
<dbReference type="EMBL" id="JAATJH010000007">
    <property type="protein sequence ID" value="NJC27890.1"/>
    <property type="molecule type" value="Genomic_DNA"/>
</dbReference>
<comment type="caution">
    <text evidence="1">The sequence shown here is derived from an EMBL/GenBank/DDBJ whole genome shotgun (WGS) entry which is preliminary data.</text>
</comment>
<gene>
    <name evidence="1" type="ORF">GGR27_003409</name>
</gene>
<proteinExistence type="predicted"/>
<accession>A0ABX0XFI4</accession>
<organism evidence="1 2">
    <name type="scientific">Neolewinella antarctica</name>
    <dbReference type="NCBI Taxonomy" id="442734"/>
    <lineage>
        <taxon>Bacteria</taxon>
        <taxon>Pseudomonadati</taxon>
        <taxon>Bacteroidota</taxon>
        <taxon>Saprospiria</taxon>
        <taxon>Saprospirales</taxon>
        <taxon>Lewinellaceae</taxon>
        <taxon>Neolewinella</taxon>
    </lineage>
</organism>
<dbReference type="RefSeq" id="WP_168039422.1">
    <property type="nucleotide sequence ID" value="NZ_JAATJH010000007.1"/>
</dbReference>
<protein>
    <submittedName>
        <fullName evidence="1">Uncharacterized protein</fullName>
    </submittedName>
</protein>
<name>A0ABX0XFI4_9BACT</name>
<keyword evidence="2" id="KW-1185">Reference proteome</keyword>
<dbReference type="Proteomes" id="UP000770785">
    <property type="component" value="Unassembled WGS sequence"/>
</dbReference>